<evidence type="ECO:0000256" key="5">
    <source>
        <dbReference type="ARBA" id="ARBA00016426"/>
    </source>
</evidence>
<comment type="similarity">
    <text evidence="3 10">Belongs to the oxygen-dependent FAD-linked oxidoreductase family.</text>
</comment>
<dbReference type="Pfam" id="PF01565">
    <property type="entry name" value="FAD_binding_4"/>
    <property type="match status" value="1"/>
</dbReference>
<comment type="cofactor">
    <cofactor evidence="1 10">
        <name>FAD</name>
        <dbReference type="ChEBI" id="CHEBI:57692"/>
    </cofactor>
</comment>
<dbReference type="Proteomes" id="UP001362899">
    <property type="component" value="Unassembled WGS sequence"/>
</dbReference>
<keyword evidence="8 10" id="KW-0560">Oxidoreductase</keyword>
<accession>A0AAV5RL88</accession>
<evidence type="ECO:0000256" key="1">
    <source>
        <dbReference type="ARBA" id="ARBA00001974"/>
    </source>
</evidence>
<dbReference type="SUPFAM" id="SSF56176">
    <property type="entry name" value="FAD-binding/transporter-associated domain-like"/>
    <property type="match status" value="1"/>
</dbReference>
<comment type="catalytic activity">
    <reaction evidence="10">
        <text>D-arabinono-1,4-lactone + O2 = dehydro-D-arabinono-1,4-lactone + H2O2 + H(+)</text>
        <dbReference type="Rhea" id="RHEA:23756"/>
        <dbReference type="ChEBI" id="CHEBI:15378"/>
        <dbReference type="ChEBI" id="CHEBI:15379"/>
        <dbReference type="ChEBI" id="CHEBI:16240"/>
        <dbReference type="ChEBI" id="CHEBI:16292"/>
        <dbReference type="ChEBI" id="CHEBI:58277"/>
        <dbReference type="EC" id="1.1.3.37"/>
    </reaction>
</comment>
<dbReference type="PIRSF" id="PIRSF000136">
    <property type="entry name" value="LGO_GLO"/>
    <property type="match status" value="1"/>
</dbReference>
<evidence type="ECO:0000256" key="10">
    <source>
        <dbReference type="RuleBase" id="RU367158"/>
    </source>
</evidence>
<evidence type="ECO:0000259" key="11">
    <source>
        <dbReference type="PROSITE" id="PS51387"/>
    </source>
</evidence>
<dbReference type="InterPro" id="IPR030654">
    <property type="entry name" value="Sugar_lactone_oxidase"/>
</dbReference>
<dbReference type="InterPro" id="IPR006094">
    <property type="entry name" value="Oxid_FAD_bind_N"/>
</dbReference>
<sequence>MNQGLRHHVHRTWAETFKCTPALFFKPKTVADVQDIVREAVKSKISVTTYGSSHSPSKLTITSGWLVNLDNLNNILDYQEHKGYTDVYVEAGARLKDLNVALERRGLALQNLGSISEQSVAGVISTGTHGASYCHGLISEQIVSLEIVTETGEIVTASDNENKELFSAALLGLGAIGVIVRATIRAVPAFNIESRACVLDFDDLLDPKIWNSVFLQSEYHRIWWYPYTDKVYVWTGEKTTKAAQPPAYSFYGTRLGRFLYELLLFASVKISRKLTPFVEKWLFSRQFVENQIITRVGPGYSEINMDCLFKQLVNEWSMPLVEGPDLLRALRTEIRKQEFYVHAPIEIRASNTTLPPHNIGLRNGPGPIYGNITRPLLDPSPKLTYKEPGQISNEQLTLNLNATMYKPFGFIPPTEAWFSTFENLCAAHGGKPHWAKNWTLNPWLQPENIESFQSWKNIRDRYAPSRLFGSREWQEEKSLL</sequence>
<dbReference type="EMBL" id="BTGC01000008">
    <property type="protein sequence ID" value="GMM52007.1"/>
    <property type="molecule type" value="Genomic_DNA"/>
</dbReference>
<comment type="subcellular location">
    <subcellularLocation>
        <location evidence="10">Mitochondrion membrane</location>
    </subcellularLocation>
</comment>
<evidence type="ECO:0000256" key="2">
    <source>
        <dbReference type="ARBA" id="ARBA00005083"/>
    </source>
</evidence>
<evidence type="ECO:0000256" key="3">
    <source>
        <dbReference type="ARBA" id="ARBA00005466"/>
    </source>
</evidence>
<comment type="caution">
    <text evidence="12">The sequence shown here is derived from an EMBL/GenBank/DDBJ whole genome shotgun (WGS) entry which is preliminary data.</text>
</comment>
<dbReference type="Gene3D" id="3.30.43.10">
    <property type="entry name" value="Uridine Diphospho-n-acetylenolpyruvylglucosamine Reductase, domain 2"/>
    <property type="match status" value="1"/>
</dbReference>
<dbReference type="GO" id="GO:0031966">
    <property type="term" value="C:mitochondrial membrane"/>
    <property type="evidence" value="ECO:0007669"/>
    <property type="project" value="UniProtKB-SubCell"/>
</dbReference>
<dbReference type="InterPro" id="IPR016169">
    <property type="entry name" value="FAD-bd_PCMH_sub2"/>
</dbReference>
<evidence type="ECO:0000313" key="12">
    <source>
        <dbReference type="EMBL" id="GMM52007.1"/>
    </source>
</evidence>
<keyword evidence="10" id="KW-0496">Mitochondrion</keyword>
<organism evidence="12 13">
    <name type="scientific">Starmerella bacillaris</name>
    <name type="common">Yeast</name>
    <name type="synonym">Candida zemplinina</name>
    <dbReference type="NCBI Taxonomy" id="1247836"/>
    <lineage>
        <taxon>Eukaryota</taxon>
        <taxon>Fungi</taxon>
        <taxon>Dikarya</taxon>
        <taxon>Ascomycota</taxon>
        <taxon>Saccharomycotina</taxon>
        <taxon>Dipodascomycetes</taxon>
        <taxon>Dipodascales</taxon>
        <taxon>Trichomonascaceae</taxon>
        <taxon>Starmerella</taxon>
    </lineage>
</organism>
<dbReference type="InterPro" id="IPR036318">
    <property type="entry name" value="FAD-bd_PCMH-like_sf"/>
</dbReference>
<evidence type="ECO:0000256" key="4">
    <source>
        <dbReference type="ARBA" id="ARBA00013136"/>
    </source>
</evidence>
<dbReference type="InterPro" id="IPR016167">
    <property type="entry name" value="FAD-bd_PCMH_sub1"/>
</dbReference>
<protein>
    <recommendedName>
        <fullName evidence="5 10">D-arabinono-1,4-lactone oxidase</fullName>
        <shortName evidence="10">ALO</shortName>
        <ecNumber evidence="4 10">1.1.3.37</ecNumber>
    </recommendedName>
    <alternativeName>
        <fullName evidence="9 10">L-galactono-gamma-lactone oxidase</fullName>
    </alternativeName>
</protein>
<comment type="pathway">
    <text evidence="2 10">Cofactor biosynthesis; D-erythroascorbate biosynthesis; dehydro-D-arabinono-1,4-lactone from D-arabinose: step 2/2.</text>
</comment>
<proteinExistence type="inferred from homology"/>
<name>A0AAV5RL88_STABA</name>
<dbReference type="PROSITE" id="PS51387">
    <property type="entry name" value="FAD_PCMH"/>
    <property type="match status" value="1"/>
</dbReference>
<evidence type="ECO:0000256" key="9">
    <source>
        <dbReference type="ARBA" id="ARBA00033418"/>
    </source>
</evidence>
<evidence type="ECO:0000256" key="6">
    <source>
        <dbReference type="ARBA" id="ARBA00022630"/>
    </source>
</evidence>
<dbReference type="AlphaFoldDB" id="A0AAV5RL88"/>
<dbReference type="PANTHER" id="PTHR43762">
    <property type="entry name" value="L-GULONOLACTONE OXIDASE"/>
    <property type="match status" value="1"/>
</dbReference>
<keyword evidence="7 10" id="KW-0274">FAD</keyword>
<dbReference type="PANTHER" id="PTHR43762:SF1">
    <property type="entry name" value="D-ARABINONO-1,4-LACTONE OXIDASE"/>
    <property type="match status" value="1"/>
</dbReference>
<dbReference type="Pfam" id="PF04030">
    <property type="entry name" value="ALO"/>
    <property type="match status" value="1"/>
</dbReference>
<dbReference type="Gene3D" id="3.30.465.10">
    <property type="match status" value="1"/>
</dbReference>
<dbReference type="GO" id="GO:0071949">
    <property type="term" value="F:FAD binding"/>
    <property type="evidence" value="ECO:0007669"/>
    <property type="project" value="UniProtKB-UniRule"/>
</dbReference>
<dbReference type="EC" id="1.1.3.37" evidence="4 10"/>
<dbReference type="GO" id="GO:0003885">
    <property type="term" value="F:D-arabinono-1,4-lactone oxidase activity"/>
    <property type="evidence" value="ECO:0007669"/>
    <property type="project" value="UniProtKB-UniRule"/>
</dbReference>
<feature type="domain" description="FAD-binding PCMH-type" evidence="11">
    <location>
        <begin position="17"/>
        <end position="189"/>
    </location>
</feature>
<dbReference type="InterPro" id="IPR007173">
    <property type="entry name" value="ALO_C"/>
</dbReference>
<evidence type="ECO:0000256" key="8">
    <source>
        <dbReference type="ARBA" id="ARBA00023002"/>
    </source>
</evidence>
<dbReference type="InterPro" id="IPR016166">
    <property type="entry name" value="FAD-bd_PCMH"/>
</dbReference>
<dbReference type="NCBIfam" id="TIGR01678">
    <property type="entry name" value="FAD_lactone_ox"/>
    <property type="match status" value="1"/>
</dbReference>
<keyword evidence="6 10" id="KW-0285">Flavoprotein</keyword>
<dbReference type="InterPro" id="IPR010031">
    <property type="entry name" value="FAD_lactone_oxidase-like"/>
</dbReference>
<gene>
    <name evidence="12" type="ORF">DASB73_029700</name>
</gene>
<keyword evidence="13" id="KW-1185">Reference proteome</keyword>
<reference evidence="12 13" key="1">
    <citation type="journal article" date="2023" name="Elife">
        <title>Identification of key yeast species and microbe-microbe interactions impacting larval growth of Drosophila in the wild.</title>
        <authorList>
            <person name="Mure A."/>
            <person name="Sugiura Y."/>
            <person name="Maeda R."/>
            <person name="Honda K."/>
            <person name="Sakurai N."/>
            <person name="Takahashi Y."/>
            <person name="Watada M."/>
            <person name="Katoh T."/>
            <person name="Gotoh A."/>
            <person name="Gotoh Y."/>
            <person name="Taniguchi I."/>
            <person name="Nakamura K."/>
            <person name="Hayashi T."/>
            <person name="Katayama T."/>
            <person name="Uemura T."/>
            <person name="Hattori Y."/>
        </authorList>
    </citation>
    <scope>NUCLEOTIDE SEQUENCE [LARGE SCALE GENOMIC DNA]</scope>
    <source>
        <strain evidence="12 13">SB-73</strain>
    </source>
</reference>
<evidence type="ECO:0000256" key="7">
    <source>
        <dbReference type="ARBA" id="ARBA00022827"/>
    </source>
</evidence>
<evidence type="ECO:0000313" key="13">
    <source>
        <dbReference type="Proteomes" id="UP001362899"/>
    </source>
</evidence>